<keyword evidence="9" id="KW-0444">Lipid biosynthesis</keyword>
<evidence type="ECO:0000256" key="8">
    <source>
        <dbReference type="ARBA" id="ARBA00022475"/>
    </source>
</evidence>
<dbReference type="GO" id="GO:0005886">
    <property type="term" value="C:plasma membrane"/>
    <property type="evidence" value="ECO:0007669"/>
    <property type="project" value="UniProtKB-SubCell"/>
</dbReference>
<evidence type="ECO:0000256" key="9">
    <source>
        <dbReference type="ARBA" id="ARBA00022516"/>
    </source>
</evidence>
<organism evidence="25 26">
    <name type="scientific">Vallitalea pronyensis</name>
    <dbReference type="NCBI Taxonomy" id="1348613"/>
    <lineage>
        <taxon>Bacteria</taxon>
        <taxon>Bacillati</taxon>
        <taxon>Bacillota</taxon>
        <taxon>Clostridia</taxon>
        <taxon>Lachnospirales</taxon>
        <taxon>Vallitaleaceae</taxon>
        <taxon>Vallitalea</taxon>
    </lineage>
</organism>
<dbReference type="Pfam" id="PF01148">
    <property type="entry name" value="CTP_transf_1"/>
    <property type="match status" value="1"/>
</dbReference>
<evidence type="ECO:0000256" key="1">
    <source>
        <dbReference type="ARBA" id="ARBA00001698"/>
    </source>
</evidence>
<feature type="transmembrane region" description="Helical" evidence="24">
    <location>
        <begin position="202"/>
        <end position="223"/>
    </location>
</feature>
<evidence type="ECO:0000256" key="2">
    <source>
        <dbReference type="ARBA" id="ARBA00004651"/>
    </source>
</evidence>
<dbReference type="RefSeq" id="WP_212693940.1">
    <property type="nucleotide sequence ID" value="NZ_CP058649.1"/>
</dbReference>
<evidence type="ECO:0000256" key="20">
    <source>
        <dbReference type="ARBA" id="ARBA00032253"/>
    </source>
</evidence>
<dbReference type="AlphaFoldDB" id="A0A8J8MKE8"/>
<dbReference type="KEGG" id="vpy:HZI73_13615"/>
<protein>
    <recommendedName>
        <fullName evidence="7">Phosphatidate cytidylyltransferase</fullName>
        <ecNumber evidence="6">2.7.7.41</ecNumber>
    </recommendedName>
    <alternativeName>
        <fullName evidence="20">CDP-DAG synthase</fullName>
    </alternativeName>
    <alternativeName>
        <fullName evidence="22">CDP-DG synthase</fullName>
    </alternativeName>
    <alternativeName>
        <fullName evidence="18">CDP-diacylglycerol synthase</fullName>
    </alternativeName>
    <alternativeName>
        <fullName evidence="21">CDP-diglyceride pyrophosphorylase</fullName>
    </alternativeName>
    <alternativeName>
        <fullName evidence="23">CDP-diglyceride synthase</fullName>
    </alternativeName>
    <alternativeName>
        <fullName evidence="19">CTP:phosphatidate cytidylyltransferase</fullName>
    </alternativeName>
</protein>
<dbReference type="GO" id="GO:0004605">
    <property type="term" value="F:phosphatidate cytidylyltransferase activity"/>
    <property type="evidence" value="ECO:0007669"/>
    <property type="project" value="UniProtKB-EC"/>
</dbReference>
<evidence type="ECO:0000256" key="16">
    <source>
        <dbReference type="ARBA" id="ARBA00023209"/>
    </source>
</evidence>
<keyword evidence="16" id="KW-0594">Phospholipid biosynthesis</keyword>
<keyword evidence="26" id="KW-1185">Reference proteome</keyword>
<evidence type="ECO:0000313" key="26">
    <source>
        <dbReference type="Proteomes" id="UP000683246"/>
    </source>
</evidence>
<feature type="transmembrane region" description="Helical" evidence="24">
    <location>
        <begin position="6"/>
        <end position="38"/>
    </location>
</feature>
<evidence type="ECO:0000256" key="4">
    <source>
        <dbReference type="ARBA" id="ARBA00005189"/>
    </source>
</evidence>
<keyword evidence="17" id="KW-1208">Phospholipid metabolism</keyword>
<keyword evidence="14" id="KW-0443">Lipid metabolism</keyword>
<evidence type="ECO:0000256" key="23">
    <source>
        <dbReference type="ARBA" id="ARBA00033406"/>
    </source>
</evidence>
<dbReference type="GO" id="GO:0016024">
    <property type="term" value="P:CDP-diacylglycerol biosynthetic process"/>
    <property type="evidence" value="ECO:0007669"/>
    <property type="project" value="TreeGrafter"/>
</dbReference>
<name>A0A8J8MKE8_9FIRM</name>
<evidence type="ECO:0000256" key="12">
    <source>
        <dbReference type="ARBA" id="ARBA00022695"/>
    </source>
</evidence>
<comment type="pathway">
    <text evidence="4">Lipid metabolism.</text>
</comment>
<evidence type="ECO:0000256" key="10">
    <source>
        <dbReference type="ARBA" id="ARBA00022679"/>
    </source>
</evidence>
<comment type="catalytic activity">
    <reaction evidence="1">
        <text>a 1,2-diacyl-sn-glycero-3-phosphate + CTP + H(+) = a CDP-1,2-diacyl-sn-glycerol + diphosphate</text>
        <dbReference type="Rhea" id="RHEA:16229"/>
        <dbReference type="ChEBI" id="CHEBI:15378"/>
        <dbReference type="ChEBI" id="CHEBI:33019"/>
        <dbReference type="ChEBI" id="CHEBI:37563"/>
        <dbReference type="ChEBI" id="CHEBI:58332"/>
        <dbReference type="ChEBI" id="CHEBI:58608"/>
        <dbReference type="EC" id="2.7.7.41"/>
    </reaction>
</comment>
<evidence type="ECO:0000256" key="14">
    <source>
        <dbReference type="ARBA" id="ARBA00023098"/>
    </source>
</evidence>
<keyword evidence="10" id="KW-0808">Transferase</keyword>
<evidence type="ECO:0000256" key="17">
    <source>
        <dbReference type="ARBA" id="ARBA00023264"/>
    </source>
</evidence>
<evidence type="ECO:0000256" key="24">
    <source>
        <dbReference type="SAM" id="Phobius"/>
    </source>
</evidence>
<evidence type="ECO:0000256" key="6">
    <source>
        <dbReference type="ARBA" id="ARBA00012487"/>
    </source>
</evidence>
<feature type="transmembrane region" description="Helical" evidence="24">
    <location>
        <begin position="102"/>
        <end position="122"/>
    </location>
</feature>
<evidence type="ECO:0000256" key="19">
    <source>
        <dbReference type="ARBA" id="ARBA00031825"/>
    </source>
</evidence>
<evidence type="ECO:0000256" key="7">
    <source>
        <dbReference type="ARBA" id="ARBA00019373"/>
    </source>
</evidence>
<evidence type="ECO:0000256" key="15">
    <source>
        <dbReference type="ARBA" id="ARBA00023136"/>
    </source>
</evidence>
<comment type="similarity">
    <text evidence="5">Belongs to the CDS family.</text>
</comment>
<keyword evidence="15 24" id="KW-0472">Membrane</keyword>
<keyword evidence="13 24" id="KW-1133">Transmembrane helix</keyword>
<evidence type="ECO:0000256" key="5">
    <source>
        <dbReference type="ARBA" id="ARBA00010185"/>
    </source>
</evidence>
<evidence type="ECO:0000256" key="13">
    <source>
        <dbReference type="ARBA" id="ARBA00022989"/>
    </source>
</evidence>
<evidence type="ECO:0000256" key="3">
    <source>
        <dbReference type="ARBA" id="ARBA00005119"/>
    </source>
</evidence>
<evidence type="ECO:0000313" key="25">
    <source>
        <dbReference type="EMBL" id="QUI23259.1"/>
    </source>
</evidence>
<keyword evidence="8" id="KW-1003">Cell membrane</keyword>
<feature type="transmembrane region" description="Helical" evidence="24">
    <location>
        <begin position="75"/>
        <end position="95"/>
    </location>
</feature>
<keyword evidence="12 25" id="KW-0548">Nucleotidyltransferase</keyword>
<dbReference type="PANTHER" id="PTHR46382">
    <property type="entry name" value="PHOSPHATIDATE CYTIDYLYLTRANSFERASE"/>
    <property type="match status" value="1"/>
</dbReference>
<feature type="transmembrane region" description="Helical" evidence="24">
    <location>
        <begin position="128"/>
        <end position="150"/>
    </location>
</feature>
<feature type="transmembrane region" description="Helical" evidence="24">
    <location>
        <begin position="50"/>
        <end position="69"/>
    </location>
</feature>
<keyword evidence="11 24" id="KW-0812">Transmembrane</keyword>
<feature type="transmembrane region" description="Helical" evidence="24">
    <location>
        <begin position="171"/>
        <end position="190"/>
    </location>
</feature>
<comment type="subcellular location">
    <subcellularLocation>
        <location evidence="2">Cell membrane</location>
        <topology evidence="2">Multi-pass membrane protein</topology>
    </subcellularLocation>
</comment>
<dbReference type="EC" id="2.7.7.41" evidence="6"/>
<proteinExistence type="inferred from homology"/>
<reference evidence="25" key="1">
    <citation type="submission" date="2020-07" db="EMBL/GenBank/DDBJ databases">
        <title>Vallitalea pronyensis genome.</title>
        <authorList>
            <person name="Postec A."/>
        </authorList>
    </citation>
    <scope>NUCLEOTIDE SEQUENCE</scope>
    <source>
        <strain evidence="25">FatNI3</strain>
    </source>
</reference>
<evidence type="ECO:0000256" key="11">
    <source>
        <dbReference type="ARBA" id="ARBA00022692"/>
    </source>
</evidence>
<comment type="pathway">
    <text evidence="3">Phospholipid metabolism; CDP-diacylglycerol biosynthesis; CDP-diacylglycerol from sn-glycerol 3-phosphate: step 3/3.</text>
</comment>
<sequence>MRTRIISSIIALPLLMIVLLLGGAYLQVALIIVSLIGMFEFFRAYKIDSLPMKILGYIGNIIFYMMIIWDKTSYLQEFFGIFMLILLIGYVFTYPKYDLKDIMLVLIGFFYVAYLLSYILMVREDPTYGPWLIWLIFIVAFGSDTCAYFIGVKFGKNKLARHLSPKKSVEGSIAGIIGATLLSVLYGVILYQTGHITDSAKIIPFFFIGGIGSVLSQIGDLAASAMKRQNKIKDFGSIMPGHGGVLDRLDSIIFTAPFVYYIMKFFIL</sequence>
<evidence type="ECO:0000256" key="18">
    <source>
        <dbReference type="ARBA" id="ARBA00029893"/>
    </source>
</evidence>
<dbReference type="PANTHER" id="PTHR46382:SF1">
    <property type="entry name" value="PHOSPHATIDATE CYTIDYLYLTRANSFERASE"/>
    <property type="match status" value="1"/>
</dbReference>
<dbReference type="Proteomes" id="UP000683246">
    <property type="component" value="Chromosome"/>
</dbReference>
<gene>
    <name evidence="25" type="ORF">HZI73_13615</name>
</gene>
<accession>A0A8J8MKE8</accession>
<evidence type="ECO:0000256" key="21">
    <source>
        <dbReference type="ARBA" id="ARBA00032396"/>
    </source>
</evidence>
<evidence type="ECO:0000256" key="22">
    <source>
        <dbReference type="ARBA" id="ARBA00032743"/>
    </source>
</evidence>
<dbReference type="EMBL" id="CP058649">
    <property type="protein sequence ID" value="QUI23259.1"/>
    <property type="molecule type" value="Genomic_DNA"/>
</dbReference>